<evidence type="ECO:0000256" key="5">
    <source>
        <dbReference type="ARBA" id="ARBA00023136"/>
    </source>
</evidence>
<gene>
    <name evidence="7" type="ORF">GCM10007216_15940</name>
</gene>
<feature type="transmembrane region" description="Helical" evidence="6">
    <location>
        <begin position="12"/>
        <end position="28"/>
    </location>
</feature>
<feature type="transmembrane region" description="Helical" evidence="6">
    <location>
        <begin position="72"/>
        <end position="91"/>
    </location>
</feature>
<dbReference type="PANTHER" id="PTHR40035:SF1">
    <property type="entry name" value="ATP SYNTHASE PROTEIN I"/>
    <property type="match status" value="1"/>
</dbReference>
<proteinExistence type="predicted"/>
<evidence type="ECO:0000256" key="3">
    <source>
        <dbReference type="ARBA" id="ARBA00022692"/>
    </source>
</evidence>
<dbReference type="EMBL" id="BMCJ01000002">
    <property type="protein sequence ID" value="GGC85992.1"/>
    <property type="molecule type" value="Genomic_DNA"/>
</dbReference>
<sequence length="122" mass="14062">MESYQQMITRQRKWMFYLLALFVLGWGLTPYTSIFLGLLLGGSLSFYNLWLMQRKVDKFGEATAQLKSVKGIGSFSRLMAGALAVLIALQFEEYFHLHAVVLGLMTAYVVIMIDFLFFRTRD</sequence>
<dbReference type="PANTHER" id="PTHR40035">
    <property type="entry name" value="ATP SYNTHASE PROTEIN I"/>
    <property type="match status" value="1"/>
</dbReference>
<keyword evidence="5 6" id="KW-0472">Membrane</keyword>
<evidence type="ECO:0000313" key="8">
    <source>
        <dbReference type="Proteomes" id="UP000619534"/>
    </source>
</evidence>
<name>A0ABQ1NVN0_9BACI</name>
<keyword evidence="3 6" id="KW-0812">Transmembrane</keyword>
<evidence type="ECO:0000313" key="7">
    <source>
        <dbReference type="EMBL" id="GGC85992.1"/>
    </source>
</evidence>
<dbReference type="InterPro" id="IPR005598">
    <property type="entry name" value="ATP_synth_I"/>
</dbReference>
<keyword evidence="2" id="KW-1003">Cell membrane</keyword>
<evidence type="ECO:0000256" key="6">
    <source>
        <dbReference type="SAM" id="Phobius"/>
    </source>
</evidence>
<comment type="subcellular location">
    <subcellularLocation>
        <location evidence="1">Cell membrane</location>
        <topology evidence="1">Multi-pass membrane protein</topology>
    </subcellularLocation>
</comment>
<dbReference type="RefSeq" id="WP_062442435.1">
    <property type="nucleotide sequence ID" value="NZ_BMCJ01000002.1"/>
</dbReference>
<dbReference type="Proteomes" id="UP000619534">
    <property type="component" value="Unassembled WGS sequence"/>
</dbReference>
<keyword evidence="4 6" id="KW-1133">Transmembrane helix</keyword>
<evidence type="ECO:0000256" key="2">
    <source>
        <dbReference type="ARBA" id="ARBA00022475"/>
    </source>
</evidence>
<evidence type="ECO:0000256" key="1">
    <source>
        <dbReference type="ARBA" id="ARBA00004651"/>
    </source>
</evidence>
<keyword evidence="8" id="KW-1185">Reference proteome</keyword>
<reference evidence="8" key="1">
    <citation type="journal article" date="2019" name="Int. J. Syst. Evol. Microbiol.">
        <title>The Global Catalogue of Microorganisms (GCM) 10K type strain sequencing project: providing services to taxonomists for standard genome sequencing and annotation.</title>
        <authorList>
            <consortium name="The Broad Institute Genomics Platform"/>
            <consortium name="The Broad Institute Genome Sequencing Center for Infectious Disease"/>
            <person name="Wu L."/>
            <person name="Ma J."/>
        </authorList>
    </citation>
    <scope>NUCLEOTIDE SEQUENCE [LARGE SCALE GENOMIC DNA]</scope>
    <source>
        <strain evidence="8">CCM 7282</strain>
    </source>
</reference>
<organism evidence="7 8">
    <name type="scientific">Thalassobacillus devorans</name>
    <dbReference type="NCBI Taxonomy" id="279813"/>
    <lineage>
        <taxon>Bacteria</taxon>
        <taxon>Bacillati</taxon>
        <taxon>Bacillota</taxon>
        <taxon>Bacilli</taxon>
        <taxon>Bacillales</taxon>
        <taxon>Bacillaceae</taxon>
        <taxon>Thalassobacillus</taxon>
    </lineage>
</organism>
<comment type="caution">
    <text evidence="7">The sequence shown here is derived from an EMBL/GenBank/DDBJ whole genome shotgun (WGS) entry which is preliminary data.</text>
</comment>
<protein>
    <submittedName>
        <fullName evidence="7">ATP synthase subunit I</fullName>
    </submittedName>
</protein>
<dbReference type="Pfam" id="PF03899">
    <property type="entry name" value="ATP-synt_I"/>
    <property type="match status" value="1"/>
</dbReference>
<dbReference type="InterPro" id="IPR039072">
    <property type="entry name" value="ATP_synth_I_Bacilli"/>
</dbReference>
<feature type="transmembrane region" description="Helical" evidence="6">
    <location>
        <begin position="34"/>
        <end position="51"/>
    </location>
</feature>
<evidence type="ECO:0000256" key="4">
    <source>
        <dbReference type="ARBA" id="ARBA00022989"/>
    </source>
</evidence>
<feature type="transmembrane region" description="Helical" evidence="6">
    <location>
        <begin position="97"/>
        <end position="118"/>
    </location>
</feature>
<accession>A0ABQ1NVN0</accession>